<comment type="caution">
    <text evidence="2">The sequence shown here is derived from an EMBL/GenBank/DDBJ whole genome shotgun (WGS) entry which is preliminary data.</text>
</comment>
<gene>
    <name evidence="2" type="ORF">BV898_05915</name>
</gene>
<name>A0A1W0WYC8_HYPEX</name>
<organism evidence="2 3">
    <name type="scientific">Hypsibius exemplaris</name>
    <name type="common">Freshwater tardigrade</name>
    <dbReference type="NCBI Taxonomy" id="2072580"/>
    <lineage>
        <taxon>Eukaryota</taxon>
        <taxon>Metazoa</taxon>
        <taxon>Ecdysozoa</taxon>
        <taxon>Tardigrada</taxon>
        <taxon>Eutardigrada</taxon>
        <taxon>Parachela</taxon>
        <taxon>Hypsibioidea</taxon>
        <taxon>Hypsibiidae</taxon>
        <taxon>Hypsibius</taxon>
    </lineage>
</organism>
<keyword evidence="1" id="KW-0175">Coiled coil</keyword>
<keyword evidence="3" id="KW-1185">Reference proteome</keyword>
<dbReference type="Gene3D" id="1.20.5.340">
    <property type="match status" value="1"/>
</dbReference>
<reference evidence="3" key="1">
    <citation type="submission" date="2017-01" db="EMBL/GenBank/DDBJ databases">
        <title>Comparative genomics of anhydrobiosis in the tardigrade Hypsibius dujardini.</title>
        <authorList>
            <person name="Yoshida Y."/>
            <person name="Koutsovoulos G."/>
            <person name="Laetsch D."/>
            <person name="Stevens L."/>
            <person name="Kumar S."/>
            <person name="Horikawa D."/>
            <person name="Ishino K."/>
            <person name="Komine S."/>
            <person name="Tomita M."/>
            <person name="Blaxter M."/>
            <person name="Arakawa K."/>
        </authorList>
    </citation>
    <scope>NUCLEOTIDE SEQUENCE [LARGE SCALE GENOMIC DNA]</scope>
    <source>
        <strain evidence="3">Z151</strain>
    </source>
</reference>
<dbReference type="SUPFAM" id="SSF57997">
    <property type="entry name" value="Tropomyosin"/>
    <property type="match status" value="1"/>
</dbReference>
<evidence type="ECO:0000313" key="2">
    <source>
        <dbReference type="EMBL" id="OQV20122.1"/>
    </source>
</evidence>
<evidence type="ECO:0000313" key="3">
    <source>
        <dbReference type="Proteomes" id="UP000192578"/>
    </source>
</evidence>
<dbReference type="EMBL" id="MTYJ01000033">
    <property type="protein sequence ID" value="OQV20122.1"/>
    <property type="molecule type" value="Genomic_DNA"/>
</dbReference>
<feature type="coiled-coil region" evidence="1">
    <location>
        <begin position="1"/>
        <end position="56"/>
    </location>
</feature>
<proteinExistence type="predicted"/>
<sequence>MDASDEKLRDFQREKDAAVERADAQELRTFEAEARAERAEDDARGLREKIQQLEYLLEEKQVILAANGKAVQARADRNGGHQLPEEDQPGAVKKFIFAPITIVHTQKHICAIL</sequence>
<accession>A0A1W0WYC8</accession>
<dbReference type="Proteomes" id="UP000192578">
    <property type="component" value="Unassembled WGS sequence"/>
</dbReference>
<dbReference type="AlphaFoldDB" id="A0A1W0WYC8"/>
<evidence type="ECO:0000256" key="1">
    <source>
        <dbReference type="SAM" id="Coils"/>
    </source>
</evidence>
<protein>
    <submittedName>
        <fullName evidence="2">Uncharacterized protein</fullName>
    </submittedName>
</protein>